<proteinExistence type="predicted"/>
<evidence type="ECO:0000256" key="1">
    <source>
        <dbReference type="SAM" id="Phobius"/>
    </source>
</evidence>
<feature type="transmembrane region" description="Helical" evidence="1">
    <location>
        <begin position="105"/>
        <end position="123"/>
    </location>
</feature>
<dbReference type="PIRSF" id="PIRSF005610">
    <property type="entry name" value="SirB"/>
    <property type="match status" value="1"/>
</dbReference>
<protein>
    <submittedName>
        <fullName evidence="2">SirB family protein</fullName>
    </submittedName>
</protein>
<dbReference type="RefSeq" id="WP_095505460.1">
    <property type="nucleotide sequence ID" value="NZ_BSNC01000003.1"/>
</dbReference>
<evidence type="ECO:0000313" key="2">
    <source>
        <dbReference type="EMBL" id="GLP95452.1"/>
    </source>
</evidence>
<gene>
    <name evidence="2" type="ORF">GCM10007895_07580</name>
</gene>
<comment type="caution">
    <text evidence="2">The sequence shown here is derived from an EMBL/GenBank/DDBJ whole genome shotgun (WGS) entry which is preliminary data.</text>
</comment>
<dbReference type="EMBL" id="BSNC01000003">
    <property type="protein sequence ID" value="GLP95452.1"/>
    <property type="molecule type" value="Genomic_DNA"/>
</dbReference>
<dbReference type="GO" id="GO:0005886">
    <property type="term" value="C:plasma membrane"/>
    <property type="evidence" value="ECO:0007669"/>
    <property type="project" value="TreeGrafter"/>
</dbReference>
<dbReference type="Pfam" id="PF04247">
    <property type="entry name" value="SirB"/>
    <property type="match status" value="1"/>
</dbReference>
<dbReference type="AlphaFoldDB" id="A0AA37RVM9"/>
<dbReference type="Proteomes" id="UP001161422">
    <property type="component" value="Unassembled WGS sequence"/>
</dbReference>
<keyword evidence="1" id="KW-0812">Transmembrane</keyword>
<keyword evidence="3" id="KW-1185">Reference proteome</keyword>
<evidence type="ECO:0000313" key="3">
    <source>
        <dbReference type="Proteomes" id="UP001161422"/>
    </source>
</evidence>
<dbReference type="PANTHER" id="PTHR39594">
    <property type="entry name" value="PROTEIN YCHQ"/>
    <property type="match status" value="1"/>
</dbReference>
<feature type="transmembrane region" description="Helical" evidence="1">
    <location>
        <begin position="13"/>
        <end position="32"/>
    </location>
</feature>
<accession>A0AA37RVM9</accession>
<dbReference type="PANTHER" id="PTHR39594:SF1">
    <property type="entry name" value="PROTEIN YCHQ"/>
    <property type="match status" value="1"/>
</dbReference>
<organism evidence="2 3">
    <name type="scientific">Paraferrimonas sedimenticola</name>
    <dbReference type="NCBI Taxonomy" id="375674"/>
    <lineage>
        <taxon>Bacteria</taxon>
        <taxon>Pseudomonadati</taxon>
        <taxon>Pseudomonadota</taxon>
        <taxon>Gammaproteobacteria</taxon>
        <taxon>Alteromonadales</taxon>
        <taxon>Ferrimonadaceae</taxon>
        <taxon>Paraferrimonas</taxon>
    </lineage>
</organism>
<name>A0AA37RVM9_9GAMM</name>
<sequence length="131" mass="14311">MQSLAAYYVELKHLHTTLIAISVLFFITRLVWNLRAMPIGQQKWARISPHVIDTFLLLSGFALAMALGFTPGNSPWLAEKLIAIVAYIALAVIAMKSQRGAGFKIFAGVGAIAWVLYASHLAMTKQALLLG</sequence>
<keyword evidence="1" id="KW-0472">Membrane</keyword>
<reference evidence="2" key="2">
    <citation type="submission" date="2023-01" db="EMBL/GenBank/DDBJ databases">
        <title>Draft genome sequence of Paraferrimonas sedimenticola strain NBRC 101628.</title>
        <authorList>
            <person name="Sun Q."/>
            <person name="Mori K."/>
        </authorList>
    </citation>
    <scope>NUCLEOTIDE SEQUENCE</scope>
    <source>
        <strain evidence="2">NBRC 101628</strain>
    </source>
</reference>
<reference evidence="2" key="1">
    <citation type="journal article" date="2014" name="Int. J. Syst. Evol. Microbiol.">
        <title>Complete genome sequence of Corynebacterium casei LMG S-19264T (=DSM 44701T), isolated from a smear-ripened cheese.</title>
        <authorList>
            <consortium name="US DOE Joint Genome Institute (JGI-PGF)"/>
            <person name="Walter F."/>
            <person name="Albersmeier A."/>
            <person name="Kalinowski J."/>
            <person name="Ruckert C."/>
        </authorList>
    </citation>
    <scope>NUCLEOTIDE SEQUENCE</scope>
    <source>
        <strain evidence="2">NBRC 101628</strain>
    </source>
</reference>
<feature type="transmembrane region" description="Helical" evidence="1">
    <location>
        <begin position="52"/>
        <end position="70"/>
    </location>
</feature>
<feature type="transmembrane region" description="Helical" evidence="1">
    <location>
        <begin position="76"/>
        <end position="93"/>
    </location>
</feature>
<keyword evidence="1" id="KW-1133">Transmembrane helix</keyword>
<dbReference type="InterPro" id="IPR007360">
    <property type="entry name" value="SirB"/>
</dbReference>